<dbReference type="InterPro" id="IPR025331">
    <property type="entry name" value="TNT"/>
</dbReference>
<dbReference type="GO" id="GO:0050135">
    <property type="term" value="F:NADP+ nucleosidase activity"/>
    <property type="evidence" value="ECO:0007669"/>
    <property type="project" value="InterPro"/>
</dbReference>
<dbReference type="AlphaFoldDB" id="A0A8H6V7N5"/>
<dbReference type="PANTHER" id="PTHR42059:SF1">
    <property type="entry name" value="TNT DOMAIN-CONTAINING PROTEIN"/>
    <property type="match status" value="1"/>
</dbReference>
<evidence type="ECO:0000259" key="1">
    <source>
        <dbReference type="Pfam" id="PF14021"/>
    </source>
</evidence>
<dbReference type="InterPro" id="IPR053024">
    <property type="entry name" value="Fungal_surface_NADase"/>
</dbReference>
<protein>
    <recommendedName>
        <fullName evidence="1">TNT domain-containing protein</fullName>
    </recommendedName>
</protein>
<keyword evidence="3" id="KW-1185">Reference proteome</keyword>
<feature type="domain" description="TNT" evidence="1">
    <location>
        <begin position="160"/>
        <end position="249"/>
    </location>
</feature>
<comment type="caution">
    <text evidence="2">The sequence shown here is derived from an EMBL/GenBank/DDBJ whole genome shotgun (WGS) entry which is preliminary data.</text>
</comment>
<organism evidence="2 3">
    <name type="scientific">Aspergillus felis</name>
    <dbReference type="NCBI Taxonomy" id="1287682"/>
    <lineage>
        <taxon>Eukaryota</taxon>
        <taxon>Fungi</taxon>
        <taxon>Dikarya</taxon>
        <taxon>Ascomycota</taxon>
        <taxon>Pezizomycotina</taxon>
        <taxon>Eurotiomycetes</taxon>
        <taxon>Eurotiomycetidae</taxon>
        <taxon>Eurotiales</taxon>
        <taxon>Aspergillaceae</taxon>
        <taxon>Aspergillus</taxon>
        <taxon>Aspergillus subgen. Fumigati</taxon>
    </lineage>
</organism>
<dbReference type="Gene3D" id="3.90.1150.10">
    <property type="entry name" value="Aspartate Aminotransferase, domain 1"/>
    <property type="match status" value="1"/>
</dbReference>
<evidence type="ECO:0000313" key="2">
    <source>
        <dbReference type="EMBL" id="KAF7181993.1"/>
    </source>
</evidence>
<dbReference type="Pfam" id="PF14021">
    <property type="entry name" value="TNT"/>
    <property type="match status" value="1"/>
</dbReference>
<dbReference type="InterPro" id="IPR015422">
    <property type="entry name" value="PyrdxlP-dep_Trfase_small"/>
</dbReference>
<accession>A0A8H6V7N5</accession>
<proteinExistence type="predicted"/>
<reference evidence="2" key="1">
    <citation type="submission" date="2020-06" db="EMBL/GenBank/DDBJ databases">
        <title>Draft genome sequences of strains closely related to Aspergillus parafelis and Aspergillus hiratsukae.</title>
        <authorList>
            <person name="Dos Santos R.A.C."/>
            <person name="Rivero-Menendez O."/>
            <person name="Steenwyk J.L."/>
            <person name="Mead M.E."/>
            <person name="Goldman G.H."/>
            <person name="Alastruey-Izquierdo A."/>
            <person name="Rokas A."/>
        </authorList>
    </citation>
    <scope>NUCLEOTIDE SEQUENCE</scope>
    <source>
        <strain evidence="2">CNM-CM7691</strain>
    </source>
</reference>
<name>A0A8H6V7N5_9EURO</name>
<gene>
    <name evidence="2" type="ORF">CNMCM7691_001381</name>
</gene>
<dbReference type="Proteomes" id="UP000641853">
    <property type="component" value="Unassembled WGS sequence"/>
</dbReference>
<sequence length="274" mass="30576">MKIAHLLTGHALVEYMSYPTLVPSRAEYERYRREGEGYGYLLSIVFRKPKNAIQIYNALDVWKGMEPPTTCTPLCPVKSPTPTHTNCKCSDPRLGPTALPTQPPIVSQLLKGYDRFGGLGPQQYLNEWANTPNEKYRNPPGDGFTIDNCGSEKRNSTLFKKGTLLDRIGARDGKYLAPICDPIPNRSIPPRNLCDTGSGVYHVFEVCSDFWADLGDARPWFNQPGNGKHITLHGGLTTEDLVTKKTLRRLDPAEIAQLTCPIKAFKRKCPELDG</sequence>
<dbReference type="EMBL" id="JACBAG010001795">
    <property type="protein sequence ID" value="KAF7181993.1"/>
    <property type="molecule type" value="Genomic_DNA"/>
</dbReference>
<dbReference type="PANTHER" id="PTHR42059">
    <property type="entry name" value="TNT DOMAIN-CONTAINING PROTEIN"/>
    <property type="match status" value="1"/>
</dbReference>
<evidence type="ECO:0000313" key="3">
    <source>
        <dbReference type="Proteomes" id="UP000641853"/>
    </source>
</evidence>